<dbReference type="Pfam" id="PF01124">
    <property type="entry name" value="MAPEG"/>
    <property type="match status" value="1"/>
</dbReference>
<gene>
    <name evidence="6" type="ORF">BXY39_3023</name>
</gene>
<keyword evidence="4 5" id="KW-0472">Membrane</keyword>
<dbReference type="PANTHER" id="PTHR35814:SF1">
    <property type="entry name" value="GLUTATHIONE S-TRANSFERASE-RELATED"/>
    <property type="match status" value="1"/>
</dbReference>
<dbReference type="InterPro" id="IPR001129">
    <property type="entry name" value="Membr-assoc_MAPEG"/>
</dbReference>
<proteinExistence type="predicted"/>
<dbReference type="Proteomes" id="UP000271227">
    <property type="component" value="Unassembled WGS sequence"/>
</dbReference>
<keyword evidence="7" id="KW-1185">Reference proteome</keyword>
<dbReference type="InterPro" id="IPR023352">
    <property type="entry name" value="MAPEG-like_dom_sf"/>
</dbReference>
<dbReference type="GO" id="GO:0016020">
    <property type="term" value="C:membrane"/>
    <property type="evidence" value="ECO:0007669"/>
    <property type="project" value="UniProtKB-SubCell"/>
</dbReference>
<dbReference type="RefSeq" id="WP_170163869.1">
    <property type="nucleotide sequence ID" value="NZ_REFR01000014.1"/>
</dbReference>
<evidence type="ECO:0000256" key="5">
    <source>
        <dbReference type="SAM" id="Phobius"/>
    </source>
</evidence>
<dbReference type="Gene3D" id="1.20.120.550">
    <property type="entry name" value="Membrane associated eicosanoid/glutathione metabolism-like domain"/>
    <property type="match status" value="1"/>
</dbReference>
<dbReference type="EMBL" id="REFR01000014">
    <property type="protein sequence ID" value="RMB02673.1"/>
    <property type="molecule type" value="Genomic_DNA"/>
</dbReference>
<dbReference type="FunCoup" id="A0A3M0CHL5">
    <property type="interactions" value="16"/>
</dbReference>
<organism evidence="6 7">
    <name type="scientific">Eilatimonas milleporae</name>
    <dbReference type="NCBI Taxonomy" id="911205"/>
    <lineage>
        <taxon>Bacteria</taxon>
        <taxon>Pseudomonadati</taxon>
        <taxon>Pseudomonadota</taxon>
        <taxon>Alphaproteobacteria</taxon>
        <taxon>Kordiimonadales</taxon>
        <taxon>Kordiimonadaceae</taxon>
        <taxon>Eilatimonas</taxon>
    </lineage>
</organism>
<sequence>MTITLITAGLAGLILIWLSLKVSLWRVKTKTLIGSGGSAELERAIRAQGNFVEYAPLMMILLGLLETGGALPLFVLILAATFLVGRLSHAHGIANFARENAFRAVGTVLTWLSVAVGSLAALLIGFNIL</sequence>
<comment type="caution">
    <text evidence="6">The sequence shown here is derived from an EMBL/GenBank/DDBJ whole genome shotgun (WGS) entry which is preliminary data.</text>
</comment>
<protein>
    <recommendedName>
        <fullName evidence="8">Glutathione S-transferase</fullName>
    </recommendedName>
</protein>
<evidence type="ECO:0000313" key="7">
    <source>
        <dbReference type="Proteomes" id="UP000271227"/>
    </source>
</evidence>
<accession>A0A3M0CHL5</accession>
<evidence type="ECO:0000256" key="1">
    <source>
        <dbReference type="ARBA" id="ARBA00004370"/>
    </source>
</evidence>
<evidence type="ECO:0000256" key="3">
    <source>
        <dbReference type="ARBA" id="ARBA00022989"/>
    </source>
</evidence>
<evidence type="ECO:0000256" key="4">
    <source>
        <dbReference type="ARBA" id="ARBA00023136"/>
    </source>
</evidence>
<keyword evidence="3 5" id="KW-1133">Transmembrane helix</keyword>
<keyword evidence="2 5" id="KW-0812">Transmembrane</keyword>
<feature type="transmembrane region" description="Helical" evidence="5">
    <location>
        <begin position="57"/>
        <end position="84"/>
    </location>
</feature>
<feature type="transmembrane region" description="Helical" evidence="5">
    <location>
        <begin position="105"/>
        <end position="128"/>
    </location>
</feature>
<dbReference type="AlphaFoldDB" id="A0A3M0CHL5"/>
<evidence type="ECO:0000313" key="6">
    <source>
        <dbReference type="EMBL" id="RMB02673.1"/>
    </source>
</evidence>
<name>A0A3M0CHL5_9PROT</name>
<dbReference type="PANTHER" id="PTHR35814">
    <property type="match status" value="1"/>
</dbReference>
<evidence type="ECO:0008006" key="8">
    <source>
        <dbReference type="Google" id="ProtNLM"/>
    </source>
</evidence>
<comment type="subcellular location">
    <subcellularLocation>
        <location evidence="1">Membrane</location>
    </subcellularLocation>
</comment>
<dbReference type="InParanoid" id="A0A3M0CHL5"/>
<evidence type="ECO:0000256" key="2">
    <source>
        <dbReference type="ARBA" id="ARBA00022692"/>
    </source>
</evidence>
<reference evidence="6 7" key="1">
    <citation type="submission" date="2018-10" db="EMBL/GenBank/DDBJ databases">
        <title>Genomic Encyclopedia of Archaeal and Bacterial Type Strains, Phase II (KMG-II): from individual species to whole genera.</title>
        <authorList>
            <person name="Goeker M."/>
        </authorList>
    </citation>
    <scope>NUCLEOTIDE SEQUENCE [LARGE SCALE GENOMIC DNA]</scope>
    <source>
        <strain evidence="6 7">DSM 25217</strain>
    </source>
</reference>
<dbReference type="SUPFAM" id="SSF161084">
    <property type="entry name" value="MAPEG domain-like"/>
    <property type="match status" value="1"/>
</dbReference>